<reference evidence="1" key="5">
    <citation type="journal article" date="2021" name="G3 (Bethesda)">
        <title>Aegilops tauschii genome assembly Aet v5.0 features greater sequence contiguity and improved annotation.</title>
        <authorList>
            <person name="Wang L."/>
            <person name="Zhu T."/>
            <person name="Rodriguez J.C."/>
            <person name="Deal K.R."/>
            <person name="Dubcovsky J."/>
            <person name="McGuire P.E."/>
            <person name="Lux T."/>
            <person name="Spannagl M."/>
            <person name="Mayer K.F.X."/>
            <person name="Baldrich P."/>
            <person name="Meyers B.C."/>
            <person name="Huo N."/>
            <person name="Gu Y.Q."/>
            <person name="Zhou H."/>
            <person name="Devos K.M."/>
            <person name="Bennetzen J.L."/>
            <person name="Unver T."/>
            <person name="Budak H."/>
            <person name="Gulick P.J."/>
            <person name="Galiba G."/>
            <person name="Kalapos B."/>
            <person name="Nelson D.R."/>
            <person name="Li P."/>
            <person name="You F.M."/>
            <person name="Luo M.C."/>
            <person name="Dvorak J."/>
        </authorList>
    </citation>
    <scope>NUCLEOTIDE SEQUENCE [LARGE SCALE GENOMIC DNA]</scope>
    <source>
        <strain evidence="1">cv. AL8/78</strain>
    </source>
</reference>
<dbReference type="AlphaFoldDB" id="A0A453BUD9"/>
<dbReference type="Gramene" id="AET2Gv20634600.20">
    <property type="protein sequence ID" value="AET2Gv20634600.20"/>
    <property type="gene ID" value="AET2Gv20634600"/>
</dbReference>
<proteinExistence type="predicted"/>
<organism evidence="1 2">
    <name type="scientific">Aegilops tauschii subsp. strangulata</name>
    <name type="common">Goatgrass</name>
    <dbReference type="NCBI Taxonomy" id="200361"/>
    <lineage>
        <taxon>Eukaryota</taxon>
        <taxon>Viridiplantae</taxon>
        <taxon>Streptophyta</taxon>
        <taxon>Embryophyta</taxon>
        <taxon>Tracheophyta</taxon>
        <taxon>Spermatophyta</taxon>
        <taxon>Magnoliopsida</taxon>
        <taxon>Liliopsida</taxon>
        <taxon>Poales</taxon>
        <taxon>Poaceae</taxon>
        <taxon>BOP clade</taxon>
        <taxon>Pooideae</taxon>
        <taxon>Triticodae</taxon>
        <taxon>Triticeae</taxon>
        <taxon>Triticinae</taxon>
        <taxon>Aegilops</taxon>
    </lineage>
</organism>
<reference evidence="1" key="3">
    <citation type="journal article" date="2017" name="Nature">
        <title>Genome sequence of the progenitor of the wheat D genome Aegilops tauschii.</title>
        <authorList>
            <person name="Luo M.C."/>
            <person name="Gu Y.Q."/>
            <person name="Puiu D."/>
            <person name="Wang H."/>
            <person name="Twardziok S.O."/>
            <person name="Deal K.R."/>
            <person name="Huo N."/>
            <person name="Zhu T."/>
            <person name="Wang L."/>
            <person name="Wang Y."/>
            <person name="McGuire P.E."/>
            <person name="Liu S."/>
            <person name="Long H."/>
            <person name="Ramasamy R.K."/>
            <person name="Rodriguez J.C."/>
            <person name="Van S.L."/>
            <person name="Yuan L."/>
            <person name="Wang Z."/>
            <person name="Xia Z."/>
            <person name="Xiao L."/>
            <person name="Anderson O.D."/>
            <person name="Ouyang S."/>
            <person name="Liang Y."/>
            <person name="Zimin A.V."/>
            <person name="Pertea G."/>
            <person name="Qi P."/>
            <person name="Bennetzen J.L."/>
            <person name="Dai X."/>
            <person name="Dawson M.W."/>
            <person name="Muller H.G."/>
            <person name="Kugler K."/>
            <person name="Rivarola-Duarte L."/>
            <person name="Spannagl M."/>
            <person name="Mayer K.F.X."/>
            <person name="Lu F.H."/>
            <person name="Bevan M.W."/>
            <person name="Leroy P."/>
            <person name="Li P."/>
            <person name="You F.M."/>
            <person name="Sun Q."/>
            <person name="Liu Z."/>
            <person name="Lyons E."/>
            <person name="Wicker T."/>
            <person name="Salzberg S.L."/>
            <person name="Devos K.M."/>
            <person name="Dvorak J."/>
        </authorList>
    </citation>
    <scope>NUCLEOTIDE SEQUENCE [LARGE SCALE GENOMIC DNA]</scope>
    <source>
        <strain evidence="1">cv. AL8/78</strain>
    </source>
</reference>
<name>A0A453BUD9_AEGTS</name>
<accession>A0A453BUD9</accession>
<reference evidence="1" key="4">
    <citation type="submission" date="2019-03" db="UniProtKB">
        <authorList>
            <consortium name="EnsemblPlants"/>
        </authorList>
    </citation>
    <scope>IDENTIFICATION</scope>
</reference>
<reference evidence="2" key="2">
    <citation type="journal article" date="2017" name="Nat. Plants">
        <title>The Aegilops tauschii genome reveals multiple impacts of transposons.</title>
        <authorList>
            <person name="Zhao G."/>
            <person name="Zou C."/>
            <person name="Li K."/>
            <person name="Wang K."/>
            <person name="Li T."/>
            <person name="Gao L."/>
            <person name="Zhang X."/>
            <person name="Wang H."/>
            <person name="Yang Z."/>
            <person name="Liu X."/>
            <person name="Jiang W."/>
            <person name="Mao L."/>
            <person name="Kong X."/>
            <person name="Jiao Y."/>
            <person name="Jia J."/>
        </authorList>
    </citation>
    <scope>NUCLEOTIDE SEQUENCE [LARGE SCALE GENOMIC DNA]</scope>
    <source>
        <strain evidence="2">cv. AL8/78</strain>
    </source>
</reference>
<reference evidence="2" key="1">
    <citation type="journal article" date="2014" name="Science">
        <title>Ancient hybridizations among the ancestral genomes of bread wheat.</title>
        <authorList>
            <consortium name="International Wheat Genome Sequencing Consortium,"/>
            <person name="Marcussen T."/>
            <person name="Sandve S.R."/>
            <person name="Heier L."/>
            <person name="Spannagl M."/>
            <person name="Pfeifer M."/>
            <person name="Jakobsen K.S."/>
            <person name="Wulff B.B."/>
            <person name="Steuernagel B."/>
            <person name="Mayer K.F."/>
            <person name="Olsen O.A."/>
        </authorList>
    </citation>
    <scope>NUCLEOTIDE SEQUENCE [LARGE SCALE GENOMIC DNA]</scope>
    <source>
        <strain evidence="2">cv. AL8/78</strain>
    </source>
</reference>
<dbReference type="EnsemblPlants" id="AET2Gv20634600.20">
    <property type="protein sequence ID" value="AET2Gv20634600.20"/>
    <property type="gene ID" value="AET2Gv20634600"/>
</dbReference>
<evidence type="ECO:0000313" key="1">
    <source>
        <dbReference type="EnsemblPlants" id="AET2Gv20634600.20"/>
    </source>
</evidence>
<sequence length="46" mass="5131">DEHVFGSAICQALELEPSSANKGHQVLIVSHWTTTLDILQWTLEVI</sequence>
<keyword evidence="2" id="KW-1185">Reference proteome</keyword>
<dbReference type="Proteomes" id="UP000015105">
    <property type="component" value="Chromosome 2D"/>
</dbReference>
<protein>
    <submittedName>
        <fullName evidence="1">Uncharacterized protein</fullName>
    </submittedName>
</protein>
<evidence type="ECO:0000313" key="2">
    <source>
        <dbReference type="Proteomes" id="UP000015105"/>
    </source>
</evidence>